<feature type="domain" description="Cell envelope-related transcriptional attenuator" evidence="3">
    <location>
        <begin position="121"/>
        <end position="298"/>
    </location>
</feature>
<keyword evidence="5" id="KW-1185">Reference proteome</keyword>
<feature type="transmembrane region" description="Helical" evidence="2">
    <location>
        <begin position="15"/>
        <end position="37"/>
    </location>
</feature>
<proteinExistence type="inferred from homology"/>
<dbReference type="NCBIfam" id="TIGR00350">
    <property type="entry name" value="lytR_cpsA_psr"/>
    <property type="match status" value="1"/>
</dbReference>
<reference evidence="4 5" key="2">
    <citation type="journal article" date="2012" name="Stand. Genomic Sci.">
        <title>Complete Genome Sequence of Clostridium clariflavum DSM 19732.</title>
        <authorList>
            <person name="Izquierdo J.A."/>
            <person name="Goodwin L."/>
            <person name="Davenport K.W."/>
            <person name="Teshima H."/>
            <person name="Bruce D."/>
            <person name="Detter C."/>
            <person name="Tapia R."/>
            <person name="Han S."/>
            <person name="Land M."/>
            <person name="Hauser L."/>
            <person name="Jeffries C.D."/>
            <person name="Han J."/>
            <person name="Pitluck S."/>
            <person name="Nolan M."/>
            <person name="Chen A."/>
            <person name="Huntemann M."/>
            <person name="Mavromatis K."/>
            <person name="Mikhailova N."/>
            <person name="Liolios K."/>
            <person name="Woyke T."/>
            <person name="Lynd L.R."/>
        </authorList>
    </citation>
    <scope>NUCLEOTIDE SEQUENCE [LARGE SCALE GENOMIC DNA]</scope>
    <source>
        <strain evidence="5">DSM 19732 / NBRC 101661 / EBR45</strain>
    </source>
</reference>
<dbReference type="Proteomes" id="UP000005435">
    <property type="component" value="Chromosome"/>
</dbReference>
<keyword evidence="2" id="KW-0472">Membrane</keyword>
<dbReference type="EMBL" id="CP003065">
    <property type="protein sequence ID" value="AEV67999.1"/>
    <property type="molecule type" value="Genomic_DNA"/>
</dbReference>
<dbReference type="eggNOG" id="COG1316">
    <property type="taxonomic scope" value="Bacteria"/>
</dbReference>
<dbReference type="AlphaFoldDB" id="G8M0F4"/>
<dbReference type="InterPro" id="IPR050922">
    <property type="entry name" value="LytR/CpsA/Psr_CW_biosynth"/>
</dbReference>
<protein>
    <submittedName>
        <fullName evidence="4">Cell envelope-related function transcriptional attenuator common domain protein</fullName>
    </submittedName>
</protein>
<evidence type="ECO:0000256" key="1">
    <source>
        <dbReference type="ARBA" id="ARBA00006068"/>
    </source>
</evidence>
<reference evidence="5" key="1">
    <citation type="submission" date="2011-12" db="EMBL/GenBank/DDBJ databases">
        <title>Complete sequence of Clostridium clariflavum DSM 19732.</title>
        <authorList>
            <consortium name="US DOE Joint Genome Institute"/>
            <person name="Lucas S."/>
            <person name="Han J."/>
            <person name="Lapidus A."/>
            <person name="Cheng J.-F."/>
            <person name="Goodwin L."/>
            <person name="Pitluck S."/>
            <person name="Peters L."/>
            <person name="Teshima H."/>
            <person name="Detter J.C."/>
            <person name="Han C."/>
            <person name="Tapia R."/>
            <person name="Land M."/>
            <person name="Hauser L."/>
            <person name="Kyrpides N."/>
            <person name="Ivanova N."/>
            <person name="Pagani I."/>
            <person name="Kitzmiller T."/>
            <person name="Lynd L."/>
            <person name="Izquierdo J."/>
            <person name="Woyke T."/>
        </authorList>
    </citation>
    <scope>NUCLEOTIDE SEQUENCE [LARGE SCALE GENOMIC DNA]</scope>
    <source>
        <strain evidence="5">DSM 19732 / NBRC 101661 / EBR45</strain>
    </source>
</reference>
<evidence type="ECO:0000256" key="2">
    <source>
        <dbReference type="SAM" id="Phobius"/>
    </source>
</evidence>
<evidence type="ECO:0000259" key="3">
    <source>
        <dbReference type="Pfam" id="PF03816"/>
    </source>
</evidence>
<dbReference type="Gene3D" id="3.40.630.190">
    <property type="entry name" value="LCP protein"/>
    <property type="match status" value="1"/>
</dbReference>
<dbReference type="KEGG" id="ccl:Clocl_1348"/>
<gene>
    <name evidence="4" type="ordered locus">Clocl_1348</name>
</gene>
<comment type="similarity">
    <text evidence="1">Belongs to the LytR/CpsA/Psr (LCP) family.</text>
</comment>
<dbReference type="InterPro" id="IPR004474">
    <property type="entry name" value="LytR_CpsA_psr"/>
</dbReference>
<accession>G8M0F4</accession>
<organism evidence="4 5">
    <name type="scientific">Acetivibrio clariflavus (strain DSM 19732 / NBRC 101661 / EBR45)</name>
    <name type="common">Clostridium clariflavum</name>
    <dbReference type="NCBI Taxonomy" id="720554"/>
    <lineage>
        <taxon>Bacteria</taxon>
        <taxon>Bacillati</taxon>
        <taxon>Bacillota</taxon>
        <taxon>Clostridia</taxon>
        <taxon>Eubacteriales</taxon>
        <taxon>Oscillospiraceae</taxon>
        <taxon>Acetivibrio</taxon>
    </lineage>
</organism>
<sequence length="367" mass="41753" precursor="true">MRKKRNSKNKIKKSIILWLSSFVIIAISVFVLGKLGLLGNDKSAAIEPTPEVQPTIDPIDITKKNVDKYIPTPTALPTPSEIDYDSIPGLTNEKTYSKELVSKNSKNILFLGSDKVSGLYDTIGILSIDKENEKLKLIMIPRDLYINYNEKVRHYLSIYGKANNPGFYKINAAHNIGPYLKYEGKFESYSMNFLADVIKEKFGIEIDDYVRVNTTGFVELVDLFGGVEIDVPYDMHYEDPFQDLFIHIDKGRQRLNGKQAEGFVRFRQGYNEKGELFQIGDIERKNNQIKFIKAFINQHGTISNIDKIPELTKTLSKNLKHSVGVGDIFTSYLGLAKEVVTKKYEIESITLTGQSKMLNGTYYIFIE</sequence>
<dbReference type="HOGENOM" id="CLU_064251_0_0_9"/>
<evidence type="ECO:0000313" key="4">
    <source>
        <dbReference type="EMBL" id="AEV67999.1"/>
    </source>
</evidence>
<dbReference type="PANTHER" id="PTHR33392:SF6">
    <property type="entry name" value="POLYISOPRENYL-TEICHOIC ACID--PEPTIDOGLYCAN TEICHOIC ACID TRANSFERASE TAGU"/>
    <property type="match status" value="1"/>
</dbReference>
<evidence type="ECO:0000313" key="5">
    <source>
        <dbReference type="Proteomes" id="UP000005435"/>
    </source>
</evidence>
<dbReference type="Pfam" id="PF03816">
    <property type="entry name" value="LytR_cpsA_psr"/>
    <property type="match status" value="1"/>
</dbReference>
<name>G8M0F4_ACECE</name>
<keyword evidence="2" id="KW-0812">Transmembrane</keyword>
<dbReference type="STRING" id="720554.Clocl_1348"/>
<dbReference type="OrthoDB" id="305468at2"/>
<dbReference type="RefSeq" id="WP_014254613.1">
    <property type="nucleotide sequence ID" value="NC_016627.1"/>
</dbReference>
<dbReference type="PANTHER" id="PTHR33392">
    <property type="entry name" value="POLYISOPRENYL-TEICHOIC ACID--PEPTIDOGLYCAN TEICHOIC ACID TRANSFERASE TAGU"/>
    <property type="match status" value="1"/>
</dbReference>
<keyword evidence="2" id="KW-1133">Transmembrane helix</keyword>